<keyword evidence="1" id="KW-0732">Signal</keyword>
<dbReference type="NCBIfam" id="TIGR00996">
    <property type="entry name" value="Mtu_fam_mce"/>
    <property type="match status" value="1"/>
</dbReference>
<dbReference type="GO" id="GO:0005576">
    <property type="term" value="C:extracellular region"/>
    <property type="evidence" value="ECO:0007669"/>
    <property type="project" value="TreeGrafter"/>
</dbReference>
<evidence type="ECO:0000313" key="5">
    <source>
        <dbReference type="Proteomes" id="UP000198327"/>
    </source>
</evidence>
<protein>
    <submittedName>
        <fullName evidence="4">Virulence factor Mce family protein</fullName>
    </submittedName>
</protein>
<dbReference type="Pfam" id="PF02470">
    <property type="entry name" value="MlaD"/>
    <property type="match status" value="1"/>
</dbReference>
<proteinExistence type="predicted"/>
<dbReference type="AlphaFoldDB" id="A0A239FA55"/>
<keyword evidence="5" id="KW-1185">Reference proteome</keyword>
<organism evidence="4 5">
    <name type="scientific">Rhodococcoides kyotonense</name>
    <dbReference type="NCBI Taxonomy" id="398843"/>
    <lineage>
        <taxon>Bacteria</taxon>
        <taxon>Bacillati</taxon>
        <taxon>Actinomycetota</taxon>
        <taxon>Actinomycetes</taxon>
        <taxon>Mycobacteriales</taxon>
        <taxon>Nocardiaceae</taxon>
        <taxon>Rhodococcoides</taxon>
    </lineage>
</organism>
<dbReference type="InterPro" id="IPR005693">
    <property type="entry name" value="Mce"/>
</dbReference>
<feature type="domain" description="Mammalian cell entry C-terminal" evidence="3">
    <location>
        <begin position="120"/>
        <end position="301"/>
    </location>
</feature>
<feature type="signal peptide" evidence="1">
    <location>
        <begin position="1"/>
        <end position="25"/>
    </location>
</feature>
<feature type="domain" description="Mce/MlaD" evidence="2">
    <location>
        <begin position="38"/>
        <end position="113"/>
    </location>
</feature>
<dbReference type="InterPro" id="IPR052336">
    <property type="entry name" value="MlaD_Phospholipid_Transporter"/>
</dbReference>
<dbReference type="InterPro" id="IPR024516">
    <property type="entry name" value="Mce_C"/>
</dbReference>
<dbReference type="GO" id="GO:0051701">
    <property type="term" value="P:biological process involved in interaction with host"/>
    <property type="evidence" value="ECO:0007669"/>
    <property type="project" value="TreeGrafter"/>
</dbReference>
<gene>
    <name evidence="4" type="ORF">SAMN05421642_103168</name>
</gene>
<evidence type="ECO:0000259" key="2">
    <source>
        <dbReference type="Pfam" id="PF02470"/>
    </source>
</evidence>
<dbReference type="STRING" id="398843.A3K89_19570"/>
<dbReference type="OrthoDB" id="4571090at2"/>
<dbReference type="Proteomes" id="UP000198327">
    <property type="component" value="Unassembled WGS sequence"/>
</dbReference>
<dbReference type="PANTHER" id="PTHR33371">
    <property type="entry name" value="INTERMEMBRANE PHOSPHOLIPID TRANSPORT SYSTEM BINDING PROTEIN MLAD-RELATED"/>
    <property type="match status" value="1"/>
</dbReference>
<dbReference type="InterPro" id="IPR003399">
    <property type="entry name" value="Mce/MlaD"/>
</dbReference>
<name>A0A239FA55_9NOCA</name>
<dbReference type="Pfam" id="PF11887">
    <property type="entry name" value="Mce4_CUP1"/>
    <property type="match status" value="1"/>
</dbReference>
<dbReference type="PANTHER" id="PTHR33371:SF19">
    <property type="entry name" value="MCE-FAMILY PROTEIN MCE4A"/>
    <property type="match status" value="1"/>
</dbReference>
<feature type="chain" id="PRO_5039187188" evidence="1">
    <location>
        <begin position="26"/>
        <end position="374"/>
    </location>
</feature>
<evidence type="ECO:0000256" key="1">
    <source>
        <dbReference type="SAM" id="SignalP"/>
    </source>
</evidence>
<dbReference type="EMBL" id="FZOW01000003">
    <property type="protein sequence ID" value="SNS53183.1"/>
    <property type="molecule type" value="Genomic_DNA"/>
</dbReference>
<reference evidence="5" key="1">
    <citation type="submission" date="2017-06" db="EMBL/GenBank/DDBJ databases">
        <authorList>
            <person name="Varghese N."/>
            <person name="Submissions S."/>
        </authorList>
    </citation>
    <scope>NUCLEOTIDE SEQUENCE [LARGE SCALE GENOMIC DNA]</scope>
    <source>
        <strain evidence="5">JCM 23211</strain>
    </source>
</reference>
<accession>A0A239FA55</accession>
<evidence type="ECO:0000259" key="3">
    <source>
        <dbReference type="Pfam" id="PF11887"/>
    </source>
</evidence>
<sequence>MGPSRTGFVMRGVAAAAVLTTAAVASVAYGSGAFDRAPEVYADIPASAGLLVGEIGVLYRGVQVGKVVDIDSGVDRSRVTMQMDPDEMGTVPASALVRVVPRTLFGDVYLGLVDADTPSRRLSAGTTLAVDTSEDAVQLADVYRRVTDLLDRLEPAKAQTALTAISTALHGRGADLGETIDRLASVSAQLEPHIGAALDHTTSFRQVTEALADATPDVLATVDAATTLSRTALDRAGGVEALMATAAGLTGSADTVTQENTDAMITVIHRGATVLDTVSENSVGLAETLDMFEPFGAAGARIFASGRFDITAVPDFSDPLPYTAADCPRYPGLDGRHCALAEVQDAAVGTALPLNPASTMLLAPILQGTEVTIR</sequence>
<evidence type="ECO:0000313" key="4">
    <source>
        <dbReference type="EMBL" id="SNS53183.1"/>
    </source>
</evidence>